<dbReference type="OrthoDB" id="667380at2"/>
<dbReference type="Proteomes" id="UP000219452">
    <property type="component" value="Unassembled WGS sequence"/>
</dbReference>
<proteinExistence type="predicted"/>
<gene>
    <name evidence="2" type="ORF">SAMN06269250_5976</name>
</gene>
<evidence type="ECO:0000313" key="2">
    <source>
        <dbReference type="EMBL" id="SOD97951.1"/>
    </source>
</evidence>
<name>A0A286GQW4_9BACT</name>
<dbReference type="AlphaFoldDB" id="A0A286GQW4"/>
<accession>A0A286GQW4</accession>
<dbReference type="EMBL" id="OCNH01000007">
    <property type="protein sequence ID" value="SOD97951.1"/>
    <property type="molecule type" value="Genomic_DNA"/>
</dbReference>
<sequence>MTDTHHQIKVGLFALCQRYVQKRIDTARQAMEAAQEAANSESKSSAGDKYETGRAMAQLERDRHAQLLAEAVKIERELKQLVIEKSYEIVQPGSVAITNRGLFFISIGAGKMALDGVDYFAVSAASPIGTLLAGHRVGDTVTFNKMAYQIQEVF</sequence>
<organism evidence="2 3">
    <name type="scientific">Spirosoma fluviale</name>
    <dbReference type="NCBI Taxonomy" id="1597977"/>
    <lineage>
        <taxon>Bacteria</taxon>
        <taxon>Pseudomonadati</taxon>
        <taxon>Bacteroidota</taxon>
        <taxon>Cytophagia</taxon>
        <taxon>Cytophagales</taxon>
        <taxon>Cytophagaceae</taxon>
        <taxon>Spirosoma</taxon>
    </lineage>
</organism>
<feature type="coiled-coil region" evidence="1">
    <location>
        <begin position="57"/>
        <end position="84"/>
    </location>
</feature>
<dbReference type="GO" id="GO:0003746">
    <property type="term" value="F:translation elongation factor activity"/>
    <property type="evidence" value="ECO:0007669"/>
    <property type="project" value="UniProtKB-KW"/>
</dbReference>
<dbReference type="RefSeq" id="WP_097131063.1">
    <property type="nucleotide sequence ID" value="NZ_OCNH01000007.1"/>
</dbReference>
<reference evidence="3" key="1">
    <citation type="submission" date="2017-09" db="EMBL/GenBank/DDBJ databases">
        <authorList>
            <person name="Varghese N."/>
            <person name="Submissions S."/>
        </authorList>
    </citation>
    <scope>NUCLEOTIDE SEQUENCE [LARGE SCALE GENOMIC DNA]</scope>
    <source>
        <strain evidence="3">DSM 29961</strain>
    </source>
</reference>
<evidence type="ECO:0000313" key="3">
    <source>
        <dbReference type="Proteomes" id="UP000219452"/>
    </source>
</evidence>
<keyword evidence="1" id="KW-0175">Coiled coil</keyword>
<keyword evidence="2" id="KW-0251">Elongation factor</keyword>
<keyword evidence="2" id="KW-0648">Protein biosynthesis</keyword>
<keyword evidence="3" id="KW-1185">Reference proteome</keyword>
<protein>
    <submittedName>
        <fullName evidence="2">Transcription elongation factor, GreA/GreB family</fullName>
    </submittedName>
</protein>
<evidence type="ECO:0000256" key="1">
    <source>
        <dbReference type="SAM" id="Coils"/>
    </source>
</evidence>